<feature type="domain" description="Reverse transcriptase" evidence="1">
    <location>
        <begin position="1"/>
        <end position="149"/>
    </location>
</feature>
<name>A0ABQ8T5J3_PERAM</name>
<sequence>MSMEEWEKKNLKVLRNASLQMKALHLSDNTLSWMDSYLRDRQQCVSLDNQFSQWRCTKAGVPQGSVLGPLLFSIYINDVSKNLQYCRYHLYADDLQLYIHSRPNTINESIDKLNCDLATVSTWAANFGLALNPMQTLVTPHFDYCDVLLSDLSSELSVKLQRAQNMCVRYVCNIRRHEFKLNNYENHENKSCNPAYCHASPTESSRGGGEEHNRGALKYTTEYEKMASLLCFHGYQRIEHTCGIVRNEMYVLCNIQRLLKRREQHLILKHPEPMFLSQSESPSFTTIEKNRPQTCANEATFATMNCAVYTVNLYVSSAAAMTATAIKKEAIAYTVLFSPVRDWRRRFNFDNLREYIVVYCNAGNCINDDEEIERLSSLRSDFADTLVNHLSGSRLYT</sequence>
<dbReference type="Proteomes" id="UP001148838">
    <property type="component" value="Unassembled WGS sequence"/>
</dbReference>
<reference evidence="2 3" key="1">
    <citation type="journal article" date="2022" name="Allergy">
        <title>Genome assembly and annotation of Periplaneta americana reveal a comprehensive cockroach allergen profile.</title>
        <authorList>
            <person name="Wang L."/>
            <person name="Xiong Q."/>
            <person name="Saelim N."/>
            <person name="Wang L."/>
            <person name="Nong W."/>
            <person name="Wan A.T."/>
            <person name="Shi M."/>
            <person name="Liu X."/>
            <person name="Cao Q."/>
            <person name="Hui J.H.L."/>
            <person name="Sookrung N."/>
            <person name="Leung T.F."/>
            <person name="Tungtrongchitr A."/>
            <person name="Tsui S.K.W."/>
        </authorList>
    </citation>
    <scope>NUCLEOTIDE SEQUENCE [LARGE SCALE GENOMIC DNA]</scope>
    <source>
        <strain evidence="2">PWHHKU_190912</strain>
    </source>
</reference>
<accession>A0ABQ8T5J3</accession>
<protein>
    <recommendedName>
        <fullName evidence="1">Reverse transcriptase domain-containing protein</fullName>
    </recommendedName>
</protein>
<evidence type="ECO:0000313" key="2">
    <source>
        <dbReference type="EMBL" id="KAJ4441761.1"/>
    </source>
</evidence>
<comment type="caution">
    <text evidence="2">The sequence shown here is derived from an EMBL/GenBank/DDBJ whole genome shotgun (WGS) entry which is preliminary data.</text>
</comment>
<keyword evidence="3" id="KW-1185">Reference proteome</keyword>
<dbReference type="SUPFAM" id="SSF56672">
    <property type="entry name" value="DNA/RNA polymerases"/>
    <property type="match status" value="1"/>
</dbReference>
<dbReference type="PROSITE" id="PS50878">
    <property type="entry name" value="RT_POL"/>
    <property type="match status" value="1"/>
</dbReference>
<dbReference type="EMBL" id="JAJSOF020000015">
    <property type="protein sequence ID" value="KAJ4441761.1"/>
    <property type="molecule type" value="Genomic_DNA"/>
</dbReference>
<dbReference type="InterPro" id="IPR043502">
    <property type="entry name" value="DNA/RNA_pol_sf"/>
</dbReference>
<organism evidence="2 3">
    <name type="scientific">Periplaneta americana</name>
    <name type="common">American cockroach</name>
    <name type="synonym">Blatta americana</name>
    <dbReference type="NCBI Taxonomy" id="6978"/>
    <lineage>
        <taxon>Eukaryota</taxon>
        <taxon>Metazoa</taxon>
        <taxon>Ecdysozoa</taxon>
        <taxon>Arthropoda</taxon>
        <taxon>Hexapoda</taxon>
        <taxon>Insecta</taxon>
        <taxon>Pterygota</taxon>
        <taxon>Neoptera</taxon>
        <taxon>Polyneoptera</taxon>
        <taxon>Dictyoptera</taxon>
        <taxon>Blattodea</taxon>
        <taxon>Blattoidea</taxon>
        <taxon>Blattidae</taxon>
        <taxon>Blattinae</taxon>
        <taxon>Periplaneta</taxon>
    </lineage>
</organism>
<evidence type="ECO:0000259" key="1">
    <source>
        <dbReference type="PROSITE" id="PS50878"/>
    </source>
</evidence>
<evidence type="ECO:0000313" key="3">
    <source>
        <dbReference type="Proteomes" id="UP001148838"/>
    </source>
</evidence>
<gene>
    <name evidence="2" type="ORF">ANN_11619</name>
</gene>
<dbReference type="PANTHER" id="PTHR33332">
    <property type="entry name" value="REVERSE TRANSCRIPTASE DOMAIN-CONTAINING PROTEIN"/>
    <property type="match status" value="1"/>
</dbReference>
<dbReference type="Pfam" id="PF00078">
    <property type="entry name" value="RVT_1"/>
    <property type="match status" value="1"/>
</dbReference>
<dbReference type="InterPro" id="IPR000477">
    <property type="entry name" value="RT_dom"/>
</dbReference>
<proteinExistence type="predicted"/>